<evidence type="ECO:0000313" key="1">
    <source>
        <dbReference type="EMBL" id="RIA96017.1"/>
    </source>
</evidence>
<evidence type="ECO:0008006" key="3">
    <source>
        <dbReference type="Google" id="ProtNLM"/>
    </source>
</evidence>
<proteinExistence type="predicted"/>
<sequence length="127" mass="14124">MASLNDFKQLSKVTPCCYRMKLLNSQREIKLCARLNALCENNPAFVGEYGGLNTGYALPTPNVEVLYGTPAVAPNFIVEIRDTADKVHNKTLKWMDAGVKEVSRGSEVTMTEYANLRSNILHGFVLK</sequence>
<keyword evidence="2" id="KW-1185">Reference proteome</keyword>
<dbReference type="EMBL" id="QKYT01000052">
    <property type="protein sequence ID" value="RIA96017.1"/>
    <property type="molecule type" value="Genomic_DNA"/>
</dbReference>
<name>A0A397THS1_9GLOM</name>
<reference evidence="1 2" key="1">
    <citation type="submission" date="2018-06" db="EMBL/GenBank/DDBJ databases">
        <title>Comparative genomics reveals the genomic features of Rhizophagus irregularis, R. cerebriforme, R. diaphanum and Gigaspora rosea, and their symbiotic lifestyle signature.</title>
        <authorList>
            <person name="Morin E."/>
            <person name="San Clemente H."/>
            <person name="Chen E.C.H."/>
            <person name="De La Providencia I."/>
            <person name="Hainaut M."/>
            <person name="Kuo A."/>
            <person name="Kohler A."/>
            <person name="Murat C."/>
            <person name="Tang N."/>
            <person name="Roy S."/>
            <person name="Loubradou J."/>
            <person name="Henrissat B."/>
            <person name="Grigoriev I.V."/>
            <person name="Corradi N."/>
            <person name="Roux C."/>
            <person name="Martin F.M."/>
        </authorList>
    </citation>
    <scope>NUCLEOTIDE SEQUENCE [LARGE SCALE GENOMIC DNA]</scope>
    <source>
        <strain evidence="1 2">DAOM 227022</strain>
    </source>
</reference>
<dbReference type="AlphaFoldDB" id="A0A397THS1"/>
<gene>
    <name evidence="1" type="ORF">C1645_815997</name>
</gene>
<comment type="caution">
    <text evidence="1">The sequence shown here is derived from an EMBL/GenBank/DDBJ whole genome shotgun (WGS) entry which is preliminary data.</text>
</comment>
<organism evidence="1 2">
    <name type="scientific">Glomus cerebriforme</name>
    <dbReference type="NCBI Taxonomy" id="658196"/>
    <lineage>
        <taxon>Eukaryota</taxon>
        <taxon>Fungi</taxon>
        <taxon>Fungi incertae sedis</taxon>
        <taxon>Mucoromycota</taxon>
        <taxon>Glomeromycotina</taxon>
        <taxon>Glomeromycetes</taxon>
        <taxon>Glomerales</taxon>
        <taxon>Glomeraceae</taxon>
        <taxon>Glomus</taxon>
    </lineage>
</organism>
<protein>
    <recommendedName>
        <fullName evidence="3">Restriction endonuclease domain-containing protein</fullName>
    </recommendedName>
</protein>
<accession>A0A397THS1</accession>
<dbReference type="Proteomes" id="UP000265703">
    <property type="component" value="Unassembled WGS sequence"/>
</dbReference>
<evidence type="ECO:0000313" key="2">
    <source>
        <dbReference type="Proteomes" id="UP000265703"/>
    </source>
</evidence>